<evidence type="ECO:0000256" key="3">
    <source>
        <dbReference type="ARBA" id="ARBA00022723"/>
    </source>
</evidence>
<dbReference type="GO" id="GO:0051539">
    <property type="term" value="F:4 iron, 4 sulfur cluster binding"/>
    <property type="evidence" value="ECO:0007669"/>
    <property type="project" value="UniProtKB-KW"/>
</dbReference>
<feature type="domain" description="4Fe-4S ferredoxin-type" evidence="6">
    <location>
        <begin position="591"/>
        <end position="622"/>
    </location>
</feature>
<dbReference type="AlphaFoldDB" id="A0A484HCB6"/>
<dbReference type="InterPro" id="IPR011538">
    <property type="entry name" value="Nuo51_FMN-bd"/>
</dbReference>
<dbReference type="InterPro" id="IPR036249">
    <property type="entry name" value="Thioredoxin-like_sf"/>
</dbReference>
<evidence type="ECO:0000256" key="5">
    <source>
        <dbReference type="ARBA" id="ARBA00023014"/>
    </source>
</evidence>
<evidence type="ECO:0000256" key="1">
    <source>
        <dbReference type="ARBA" id="ARBA00007523"/>
    </source>
</evidence>
<keyword evidence="5" id="KW-0411">Iron-sulfur</keyword>
<dbReference type="FunFam" id="1.20.1440.230:FF:000001">
    <property type="entry name" value="Mitochondrial NADH dehydrogenase flavoprotein 1"/>
    <property type="match status" value="1"/>
</dbReference>
<dbReference type="CDD" id="cd02980">
    <property type="entry name" value="TRX_Fd_family"/>
    <property type="match status" value="1"/>
</dbReference>
<dbReference type="GO" id="GO:0010181">
    <property type="term" value="F:FMN binding"/>
    <property type="evidence" value="ECO:0007669"/>
    <property type="project" value="InterPro"/>
</dbReference>
<dbReference type="Gene3D" id="3.40.50.11540">
    <property type="entry name" value="NADH-ubiquinone oxidoreductase 51kDa subunit"/>
    <property type="match status" value="1"/>
</dbReference>
<dbReference type="EMBL" id="CAACVI010000001">
    <property type="protein sequence ID" value="VEN72814.1"/>
    <property type="molecule type" value="Genomic_DNA"/>
</dbReference>
<feature type="domain" description="4Fe-4S ferredoxin-type" evidence="6">
    <location>
        <begin position="561"/>
        <end position="590"/>
    </location>
</feature>
<dbReference type="InterPro" id="IPR017900">
    <property type="entry name" value="4Fe4S_Fe_S_CS"/>
</dbReference>
<organism evidence="7">
    <name type="scientific">uncultured Desulfobacteraceae bacterium</name>
    <dbReference type="NCBI Taxonomy" id="218296"/>
    <lineage>
        <taxon>Bacteria</taxon>
        <taxon>Pseudomonadati</taxon>
        <taxon>Thermodesulfobacteriota</taxon>
        <taxon>Desulfobacteria</taxon>
        <taxon>Desulfobacterales</taxon>
        <taxon>Desulfobacteraceae</taxon>
        <taxon>environmental samples</taxon>
    </lineage>
</organism>
<dbReference type="SUPFAM" id="SSF142984">
    <property type="entry name" value="Nqo1 middle domain-like"/>
    <property type="match status" value="1"/>
</dbReference>
<dbReference type="InterPro" id="IPR019575">
    <property type="entry name" value="Nuop51_4Fe4S-bd"/>
</dbReference>
<dbReference type="PROSITE" id="PS00198">
    <property type="entry name" value="4FE4S_FER_1"/>
    <property type="match status" value="2"/>
</dbReference>
<evidence type="ECO:0000256" key="4">
    <source>
        <dbReference type="ARBA" id="ARBA00023004"/>
    </source>
</evidence>
<sequence>MTFDEIQKQAIEEWDKIRESGQTLVMVGTATCGRSAGALNVVKKFREEFEEKGISAHIMEVGCMGPCHAEPLVNIVKPGSPGVCFRNVDEKKTSMLVDSYIVNDELPPEHALGTIGDKGVGDIPRLDDTPAFKAQVKRVFRNCGLIDPTNIDHYIAHEGYSGLAKALEMKPVDIVEELKTSGLRGRGGGGFPAGRKWEACLFTSNPGDRYVVCNADEGDPGAFMDRSVLEGDPHSLLEGMIIAGYTVGSKKGYIYVRAEYPLAVERLETAIAQAHEKGFLGKNIMGTDFEYEIEIFQGAGAFVCGESTALTLSIEGKRGMPKAAPRPRTTEEGLFDQPTLLNNVKTFASTPMIIKKGGEWFASVGTEKSSGTAVFALTGNVVNCGLIEVPMGISLREIIYDVGGGMTGGSKFKAVQTGGPSGGCLPESLLDTPIDYDSLDEAGSIMGSGGMVVMDENTCMVDVARYFLDFTEKESCGQCVPCRLGTKQMLEILTDITDGKGKPGDIDFLLELGEAIHAGSVCGLGQTAANPVLSTVRYFRDEYEAHIHDKDCPAKVCKALIAYDISPEKCKGCGICLKSCPVEAITGEKKKLHSIDHSKCIKCGVCFEKCPKKFSAVECVSQKQLMEVTE</sequence>
<dbReference type="GO" id="GO:0008137">
    <property type="term" value="F:NADH dehydrogenase (ubiquinone) activity"/>
    <property type="evidence" value="ECO:0007669"/>
    <property type="project" value="InterPro"/>
</dbReference>
<dbReference type="InterPro" id="IPR001949">
    <property type="entry name" value="NADH-UbQ_OxRdtase_51kDa_CS"/>
</dbReference>
<dbReference type="InterPro" id="IPR017896">
    <property type="entry name" value="4Fe4S_Fe-S-bd"/>
</dbReference>
<dbReference type="InterPro" id="IPR037207">
    <property type="entry name" value="Nuop51_4Fe4S-bd_sf"/>
</dbReference>
<dbReference type="SUPFAM" id="SSF52833">
    <property type="entry name" value="Thioredoxin-like"/>
    <property type="match status" value="1"/>
</dbReference>
<dbReference type="SMART" id="SM00928">
    <property type="entry name" value="NADH_4Fe-4S"/>
    <property type="match status" value="1"/>
</dbReference>
<dbReference type="FunFam" id="3.40.50.11540:FF:000001">
    <property type="entry name" value="NADH dehydrogenase [ubiquinone] flavoprotein 1, mitochondrial"/>
    <property type="match status" value="1"/>
</dbReference>
<dbReference type="Pfam" id="PF01512">
    <property type="entry name" value="Complex1_51K"/>
    <property type="match status" value="1"/>
</dbReference>
<name>A0A484HCB6_9BACT</name>
<gene>
    <name evidence="7" type="primary">fdhB</name>
    <name evidence="7" type="ORF">EPICR_10314</name>
</gene>
<evidence type="ECO:0000259" key="6">
    <source>
        <dbReference type="PROSITE" id="PS51379"/>
    </source>
</evidence>
<dbReference type="SUPFAM" id="SSF140490">
    <property type="entry name" value="Nqo1C-terminal domain-like"/>
    <property type="match status" value="1"/>
</dbReference>
<dbReference type="GO" id="GO:0046872">
    <property type="term" value="F:metal ion binding"/>
    <property type="evidence" value="ECO:0007669"/>
    <property type="project" value="UniProtKB-KW"/>
</dbReference>
<proteinExistence type="inferred from homology"/>
<keyword evidence="7" id="KW-0560">Oxidoreductase</keyword>
<dbReference type="EC" id="1.17.1.9" evidence="7"/>
<dbReference type="GO" id="GO:0008863">
    <property type="term" value="F:formate dehydrogenase (NAD+) activity"/>
    <property type="evidence" value="ECO:0007669"/>
    <property type="project" value="UniProtKB-EC"/>
</dbReference>
<dbReference type="PROSITE" id="PS51379">
    <property type="entry name" value="4FE4S_FER_2"/>
    <property type="match status" value="2"/>
</dbReference>
<dbReference type="PANTHER" id="PTHR43578">
    <property type="entry name" value="NADH-QUINONE OXIDOREDUCTASE SUBUNIT F"/>
    <property type="match status" value="1"/>
</dbReference>
<keyword evidence="3" id="KW-0479">Metal-binding</keyword>
<accession>A0A484HCB6</accession>
<dbReference type="Pfam" id="PF12838">
    <property type="entry name" value="Fer4_7"/>
    <property type="match status" value="1"/>
</dbReference>
<dbReference type="SUPFAM" id="SSF54862">
    <property type="entry name" value="4Fe-4S ferredoxins"/>
    <property type="match status" value="1"/>
</dbReference>
<dbReference type="Gene3D" id="3.40.30.10">
    <property type="entry name" value="Glutaredoxin"/>
    <property type="match status" value="1"/>
</dbReference>
<comment type="similarity">
    <text evidence="1">Belongs to the complex I 51 kDa subunit family.</text>
</comment>
<reference evidence="7" key="1">
    <citation type="submission" date="2019-01" db="EMBL/GenBank/DDBJ databases">
        <authorList>
            <consortium name="Genoscope - CEA"/>
            <person name="William W."/>
        </authorList>
    </citation>
    <scope>NUCLEOTIDE SEQUENCE</scope>
    <source>
        <strain evidence="7">CR-1</strain>
    </source>
</reference>
<protein>
    <submittedName>
        <fullName evidence="7">Formate dehydrogenase, beta subunit</fullName>
        <ecNumber evidence="7">1.17.1.9</ecNumber>
    </submittedName>
</protein>
<dbReference type="Gene3D" id="1.20.1440.230">
    <property type="entry name" value="NADH-ubiquinone oxidoreductase 51kDa subunit, iron-sulphur binding domain"/>
    <property type="match status" value="1"/>
</dbReference>
<dbReference type="SUPFAM" id="SSF142019">
    <property type="entry name" value="Nqo1 FMN-binding domain-like"/>
    <property type="match status" value="1"/>
</dbReference>
<dbReference type="Gene3D" id="3.30.70.20">
    <property type="match status" value="1"/>
</dbReference>
<dbReference type="Gene3D" id="6.10.250.1450">
    <property type="match status" value="1"/>
</dbReference>
<dbReference type="InterPro" id="IPR037225">
    <property type="entry name" value="Nuo51_FMN-bd_sf"/>
</dbReference>
<dbReference type="Gene3D" id="3.10.20.600">
    <property type="match status" value="1"/>
</dbReference>
<keyword evidence="2" id="KW-0004">4Fe-4S</keyword>
<keyword evidence="4" id="KW-0408">Iron</keyword>
<evidence type="ECO:0000313" key="7">
    <source>
        <dbReference type="EMBL" id="VEN72814.1"/>
    </source>
</evidence>
<evidence type="ECO:0000256" key="2">
    <source>
        <dbReference type="ARBA" id="ARBA00022485"/>
    </source>
</evidence>
<dbReference type="Pfam" id="PF10589">
    <property type="entry name" value="NADH_4Fe-4S"/>
    <property type="match status" value="1"/>
</dbReference>
<dbReference type="PROSITE" id="PS00645">
    <property type="entry name" value="COMPLEX1_51K_2"/>
    <property type="match status" value="1"/>
</dbReference>
<dbReference type="PANTHER" id="PTHR43578:SF3">
    <property type="entry name" value="NADH-QUINONE OXIDOREDUCTASE SUBUNIT F"/>
    <property type="match status" value="1"/>
</dbReference>